<sequence length="67" mass="7438">MRPTTVTVYKVAIYDGVHDDVIISKRYATEDGAKRMNGRLIANTAVVVSVKDLEQGEQWTAKGYLPP</sequence>
<keyword evidence="2" id="KW-1185">Reference proteome</keyword>
<dbReference type="RefSeq" id="WP_379031360.1">
    <property type="nucleotide sequence ID" value="NZ_JBHTLN010000001.1"/>
</dbReference>
<dbReference type="Proteomes" id="UP001597206">
    <property type="component" value="Unassembled WGS sequence"/>
</dbReference>
<organism evidence="1 2">
    <name type="scientific">Methylophilus flavus</name>
    <dbReference type="NCBI Taxonomy" id="640084"/>
    <lineage>
        <taxon>Bacteria</taxon>
        <taxon>Pseudomonadati</taxon>
        <taxon>Pseudomonadota</taxon>
        <taxon>Betaproteobacteria</taxon>
        <taxon>Nitrosomonadales</taxon>
        <taxon>Methylophilaceae</taxon>
        <taxon>Methylophilus</taxon>
    </lineage>
</organism>
<name>A0ABW3PD78_9PROT</name>
<evidence type="ECO:0000313" key="2">
    <source>
        <dbReference type="Proteomes" id="UP001597206"/>
    </source>
</evidence>
<proteinExistence type="predicted"/>
<evidence type="ECO:0000313" key="1">
    <source>
        <dbReference type="EMBL" id="MFD1121861.1"/>
    </source>
</evidence>
<dbReference type="EMBL" id="JBHTLN010000001">
    <property type="protein sequence ID" value="MFD1121861.1"/>
    <property type="molecule type" value="Genomic_DNA"/>
</dbReference>
<protein>
    <submittedName>
        <fullName evidence="1">Uncharacterized protein</fullName>
    </submittedName>
</protein>
<accession>A0ABW3PD78</accession>
<comment type="caution">
    <text evidence="1">The sequence shown here is derived from an EMBL/GenBank/DDBJ whole genome shotgun (WGS) entry which is preliminary data.</text>
</comment>
<gene>
    <name evidence="1" type="ORF">ACFQ2T_05050</name>
</gene>
<reference evidence="2" key="1">
    <citation type="journal article" date="2019" name="Int. J. Syst. Evol. Microbiol.">
        <title>The Global Catalogue of Microorganisms (GCM) 10K type strain sequencing project: providing services to taxonomists for standard genome sequencing and annotation.</title>
        <authorList>
            <consortium name="The Broad Institute Genomics Platform"/>
            <consortium name="The Broad Institute Genome Sequencing Center for Infectious Disease"/>
            <person name="Wu L."/>
            <person name="Ma J."/>
        </authorList>
    </citation>
    <scope>NUCLEOTIDE SEQUENCE [LARGE SCALE GENOMIC DNA]</scope>
    <source>
        <strain evidence="2">CCUG 58411</strain>
    </source>
</reference>